<proteinExistence type="predicted"/>
<evidence type="ECO:0008006" key="4">
    <source>
        <dbReference type="Google" id="ProtNLM"/>
    </source>
</evidence>
<sequence length="564" mass="61043">MRKGFFLAAALLATVSHASMAMAQERFEVLLKPGAADQPDGVGHVYVTLRMTGVDAPAGAPLLTLPVVIANTATVATTLTELKASDAAGDVPLTYKDDPVSLVYARHWSAARPVRGDLTVSYRAPIDNTPPKRGSGPPYQLRTEGRGLSAVGNTFILLPENAQPYDVQLRWDLSSLDAGSAATSSYGDGDVSLGVGPAGRLARTVFMAGPMHRYPQTAHGGFSAVWLGTPPFDPAPTMAWTEKLHGWMTGFFRDPAEPPYRVFLRYNPINAGGGAALTNSFLTTYGKTGSGEALKGTLAHEMIHTWTSLDGLGQWFGEGNAVFYQGLLPMRAGLLSPDEYLADLNDTARRYYSNALNDTPDDQIAPRFWEDTRIRVLPYDRGAMYFAVLDGKIRKASGGERSLDDLMIEMVERERKGLSTSEADWLALLIRELGQAGPDLHAAMLRGELMLPESDGFGPCFTRTTGKVRRFDLGFEPKSLVGDVKTIRDLKPDSEAAKAGLRNGDVVTYAQALDGVQGNPQAKLNLQVTREGKTFPISYLPRGEEVEVYQWARAAGVPDSACAR</sequence>
<feature type="chain" id="PRO_5047143625" description="Peptidase M61" evidence="1">
    <location>
        <begin position="24"/>
        <end position="564"/>
    </location>
</feature>
<dbReference type="InterPro" id="IPR036034">
    <property type="entry name" value="PDZ_sf"/>
</dbReference>
<organism evidence="2 3">
    <name type="scientific">Phenylobacterium koreense</name>
    <dbReference type="NCBI Taxonomy" id="266125"/>
    <lineage>
        <taxon>Bacteria</taxon>
        <taxon>Pseudomonadati</taxon>
        <taxon>Pseudomonadota</taxon>
        <taxon>Alphaproteobacteria</taxon>
        <taxon>Caulobacterales</taxon>
        <taxon>Caulobacteraceae</taxon>
        <taxon>Phenylobacterium</taxon>
    </lineage>
</organism>
<comment type="caution">
    <text evidence="2">The sequence shown here is derived from an EMBL/GenBank/DDBJ whole genome shotgun (WGS) entry which is preliminary data.</text>
</comment>
<dbReference type="RefSeq" id="WP_331932890.1">
    <property type="nucleotide sequence ID" value="NZ_JBEPLU010000001.1"/>
</dbReference>
<protein>
    <recommendedName>
        <fullName evidence="4">Peptidase M61</fullName>
    </recommendedName>
</protein>
<name>A0ABV2EDX9_9CAUL</name>
<reference evidence="2 3" key="1">
    <citation type="submission" date="2024-06" db="EMBL/GenBank/DDBJ databases">
        <title>Genomic Encyclopedia of Type Strains, Phase IV (KMG-IV): sequencing the most valuable type-strain genomes for metagenomic binning, comparative biology and taxonomic classification.</title>
        <authorList>
            <person name="Goeker M."/>
        </authorList>
    </citation>
    <scope>NUCLEOTIDE SEQUENCE [LARGE SCALE GENOMIC DNA]</scope>
    <source>
        <strain evidence="2 3">DSM 17809</strain>
    </source>
</reference>
<accession>A0ABV2EDX9</accession>
<dbReference type="Proteomes" id="UP001549110">
    <property type="component" value="Unassembled WGS sequence"/>
</dbReference>
<gene>
    <name evidence="2" type="ORF">ABID41_000330</name>
</gene>
<dbReference type="InterPro" id="IPR027268">
    <property type="entry name" value="Peptidase_M4/M1_CTD_sf"/>
</dbReference>
<dbReference type="EMBL" id="JBEPLU010000001">
    <property type="protein sequence ID" value="MET3525235.1"/>
    <property type="molecule type" value="Genomic_DNA"/>
</dbReference>
<dbReference type="SUPFAM" id="SSF50156">
    <property type="entry name" value="PDZ domain-like"/>
    <property type="match status" value="1"/>
</dbReference>
<dbReference type="SUPFAM" id="SSF55486">
    <property type="entry name" value="Metalloproteases ('zincins'), catalytic domain"/>
    <property type="match status" value="1"/>
</dbReference>
<dbReference type="Gene3D" id="1.10.390.10">
    <property type="entry name" value="Neutral Protease Domain 2"/>
    <property type="match status" value="1"/>
</dbReference>
<keyword evidence="3" id="KW-1185">Reference proteome</keyword>
<evidence type="ECO:0000256" key="1">
    <source>
        <dbReference type="SAM" id="SignalP"/>
    </source>
</evidence>
<keyword evidence="1" id="KW-0732">Signal</keyword>
<feature type="signal peptide" evidence="1">
    <location>
        <begin position="1"/>
        <end position="23"/>
    </location>
</feature>
<evidence type="ECO:0000313" key="2">
    <source>
        <dbReference type="EMBL" id="MET3525235.1"/>
    </source>
</evidence>
<evidence type="ECO:0000313" key="3">
    <source>
        <dbReference type="Proteomes" id="UP001549110"/>
    </source>
</evidence>